<comment type="caution">
    <text evidence="6">The sequence shown here is derived from an EMBL/GenBank/DDBJ whole genome shotgun (WGS) entry which is preliminary data.</text>
</comment>
<dbReference type="EC" id="2.7.11.1" evidence="6"/>
<dbReference type="Pfam" id="PF00069">
    <property type="entry name" value="Pkinase"/>
    <property type="match status" value="1"/>
</dbReference>
<dbReference type="SUPFAM" id="SSF56112">
    <property type="entry name" value="Protein kinase-like (PK-like)"/>
    <property type="match status" value="1"/>
</dbReference>
<name>A0ABT7JR35_9HYPH</name>
<evidence type="ECO:0000313" key="7">
    <source>
        <dbReference type="Proteomes" id="UP001172645"/>
    </source>
</evidence>
<dbReference type="PANTHER" id="PTHR43289">
    <property type="entry name" value="MITOGEN-ACTIVATED PROTEIN KINASE KINASE KINASE 20-RELATED"/>
    <property type="match status" value="1"/>
</dbReference>
<evidence type="ECO:0000256" key="4">
    <source>
        <dbReference type="ARBA" id="ARBA00022840"/>
    </source>
</evidence>
<evidence type="ECO:0000256" key="2">
    <source>
        <dbReference type="ARBA" id="ARBA00022741"/>
    </source>
</evidence>
<evidence type="ECO:0000259" key="5">
    <source>
        <dbReference type="PROSITE" id="PS50011"/>
    </source>
</evidence>
<organism evidence="6 7">
    <name type="scientific">Rhizobium mayense</name>
    <dbReference type="NCBI Taxonomy" id="1312184"/>
    <lineage>
        <taxon>Bacteria</taxon>
        <taxon>Pseudomonadati</taxon>
        <taxon>Pseudomonadota</taxon>
        <taxon>Alphaproteobacteria</taxon>
        <taxon>Hyphomicrobiales</taxon>
        <taxon>Rhizobiaceae</taxon>
        <taxon>Rhizobium/Agrobacterium group</taxon>
        <taxon>Rhizobium</taxon>
    </lineage>
</organism>
<keyword evidence="3 6" id="KW-0418">Kinase</keyword>
<reference evidence="6" key="1">
    <citation type="submission" date="2023-06" db="EMBL/GenBank/DDBJ databases">
        <title>Phylogenetic Diversity of Rhizobium strains.</title>
        <authorList>
            <person name="Moura F.T."/>
            <person name="Helene L.C.F."/>
            <person name="Hungria M."/>
        </authorList>
    </citation>
    <scope>NUCLEOTIDE SEQUENCE</scope>
    <source>
        <strain evidence="6">CCGE526</strain>
    </source>
</reference>
<dbReference type="RefSeq" id="WP_285867691.1">
    <property type="nucleotide sequence ID" value="NZ_JARFYM010000004.1"/>
</dbReference>
<dbReference type="CDD" id="cd14014">
    <property type="entry name" value="STKc_PknB_like"/>
    <property type="match status" value="1"/>
</dbReference>
<keyword evidence="4" id="KW-0067">ATP-binding</keyword>
<evidence type="ECO:0000256" key="3">
    <source>
        <dbReference type="ARBA" id="ARBA00022777"/>
    </source>
</evidence>
<proteinExistence type="predicted"/>
<sequence>MSAEAQREDVVDLPLRSRWPTVELGAVLRGRFELIAEIGRGGLSVVYKARDLVATRAGLANAFVALKILVEDAETDQDVLALMYREARRLRDLQHPNIVRVYDMDCDGNVHFMVMEYLKGQTLAKILREAGEHRLELSQIERIVADISAALRYAHASNIIHADLKPGNVFIERGGRVKLIDFNIAYPVARVSRLGEEDTVRILGRLGAVTPIYASPQRLMGAEPSEGDDIYSLGVITYLMLTGERPFGAANALEAKENGISSALPGGLSKRQRAALHNALSLDDRHRTASAEHFSTQFTKPLIIALMDIIRKLPG</sequence>
<accession>A0ABT7JR35</accession>
<dbReference type="InterPro" id="IPR000719">
    <property type="entry name" value="Prot_kinase_dom"/>
</dbReference>
<dbReference type="PANTHER" id="PTHR43289:SF34">
    <property type="entry name" value="SERINE_THREONINE-PROTEIN KINASE YBDM-RELATED"/>
    <property type="match status" value="1"/>
</dbReference>
<evidence type="ECO:0000313" key="6">
    <source>
        <dbReference type="EMBL" id="MDL2398812.1"/>
    </source>
</evidence>
<dbReference type="GO" id="GO:0004674">
    <property type="term" value="F:protein serine/threonine kinase activity"/>
    <property type="evidence" value="ECO:0007669"/>
    <property type="project" value="UniProtKB-EC"/>
</dbReference>
<gene>
    <name evidence="6" type="ORF">PY649_07910</name>
</gene>
<keyword evidence="1 6" id="KW-0808">Transferase</keyword>
<dbReference type="EMBL" id="JARFYM010000004">
    <property type="protein sequence ID" value="MDL2398812.1"/>
    <property type="molecule type" value="Genomic_DNA"/>
</dbReference>
<dbReference type="InterPro" id="IPR008271">
    <property type="entry name" value="Ser/Thr_kinase_AS"/>
</dbReference>
<feature type="domain" description="Protein kinase" evidence="5">
    <location>
        <begin position="32"/>
        <end position="303"/>
    </location>
</feature>
<dbReference type="InterPro" id="IPR011009">
    <property type="entry name" value="Kinase-like_dom_sf"/>
</dbReference>
<dbReference type="PROSITE" id="PS00108">
    <property type="entry name" value="PROTEIN_KINASE_ST"/>
    <property type="match status" value="1"/>
</dbReference>
<dbReference type="PROSITE" id="PS50011">
    <property type="entry name" value="PROTEIN_KINASE_DOM"/>
    <property type="match status" value="1"/>
</dbReference>
<keyword evidence="2" id="KW-0547">Nucleotide-binding</keyword>
<dbReference type="Gene3D" id="3.30.200.20">
    <property type="entry name" value="Phosphorylase Kinase, domain 1"/>
    <property type="match status" value="1"/>
</dbReference>
<keyword evidence="7" id="KW-1185">Reference proteome</keyword>
<dbReference type="Gene3D" id="1.10.510.10">
    <property type="entry name" value="Transferase(Phosphotransferase) domain 1"/>
    <property type="match status" value="1"/>
</dbReference>
<evidence type="ECO:0000256" key="1">
    <source>
        <dbReference type="ARBA" id="ARBA00022679"/>
    </source>
</evidence>
<protein>
    <submittedName>
        <fullName evidence="6">Serine/threonine-protein kinase</fullName>
        <ecNumber evidence="6">2.7.11.1</ecNumber>
    </submittedName>
</protein>
<dbReference type="SMART" id="SM00220">
    <property type="entry name" value="S_TKc"/>
    <property type="match status" value="1"/>
</dbReference>
<dbReference type="Proteomes" id="UP001172645">
    <property type="component" value="Unassembled WGS sequence"/>
</dbReference>